<protein>
    <recommendedName>
        <fullName evidence="1">Mur ligase N-terminal catalytic domain-containing protein</fullName>
    </recommendedName>
</protein>
<reference evidence="2" key="1">
    <citation type="journal article" date="2010" name="Nature">
        <title>The dynamic genome of Hydra.</title>
        <authorList>
            <person name="Chapman J.A."/>
            <person name="Kirkness E.F."/>
            <person name="Simakov O."/>
            <person name="Hampson S.E."/>
            <person name="Mitros T."/>
            <person name="Weinmaier T."/>
            <person name="Rattei T."/>
            <person name="Balasubramanian P.G."/>
            <person name="Borman J."/>
            <person name="Busam D."/>
            <person name="Disbennett K."/>
            <person name="Pfannkoch C."/>
            <person name="Sumin N."/>
            <person name="Sutton G."/>
            <person name="Viswanathan L."/>
            <person name="Walenz B."/>
            <person name="Goodstein D.M."/>
            <person name="Hellsten U."/>
            <person name="Kawashima T."/>
            <person name="Prochnik S.E."/>
            <person name="Putnam N.H."/>
            <person name="Shu S."/>
            <person name="Blumberg B."/>
            <person name="Dana C.E."/>
            <person name="Gee L."/>
            <person name="Kibler D.F."/>
            <person name="Law L."/>
            <person name="Lindgens D."/>
            <person name="Martinez D.E."/>
            <person name="Peng J."/>
            <person name="Wigge P.A."/>
            <person name="Bertulat B."/>
            <person name="Guder C."/>
            <person name="Nakamura Y."/>
            <person name="Ozbek S."/>
            <person name="Watanabe H."/>
            <person name="Khalturin K."/>
            <person name="Hemmrich G."/>
            <person name="Franke A."/>
            <person name="Augustin R."/>
            <person name="Fraune S."/>
            <person name="Hayakawa E."/>
            <person name="Hayakawa S."/>
            <person name="Hirose M."/>
            <person name="Hwang J."/>
            <person name="Ikeo K."/>
            <person name="Nishimiya-Fujisawa C."/>
            <person name="Ogura A."/>
            <person name="Takahashi T."/>
            <person name="Steinmetz P.R."/>
            <person name="Zhang X."/>
            <person name="Aufschnaiter R."/>
            <person name="Eder M.K."/>
            <person name="Gorny A.K."/>
            <person name="Salvenmoser W."/>
            <person name="Heimberg A.M."/>
            <person name="Wheeler B.M."/>
            <person name="Peterson K.J."/>
            <person name="Boettger A."/>
            <person name="Tischler P."/>
            <person name="Wolf A."/>
            <person name="Gojobori T."/>
            <person name="Remington K.A."/>
            <person name="Strausberg R.L."/>
            <person name="Venter J."/>
            <person name="Technau U."/>
            <person name="Hobmayer B."/>
            <person name="Bosch T.C."/>
            <person name="Holstein T.W."/>
            <person name="Fujisawa T."/>
            <person name="Bode H.R."/>
            <person name="David C.N."/>
            <person name="Rokhsar D.S."/>
            <person name="Steele R.E."/>
        </authorList>
    </citation>
    <scope>NUCLEOTIDE SEQUENCE</scope>
</reference>
<sequence length="79" mass="8036">MKHAVKHIHFVGVGGSGMSGIAEVLSNLGYEISGSDLADNVTTRRLAALGIKTYVGHAAENVTGADAVVTSTAVQSDNP</sequence>
<dbReference type="InterPro" id="IPR050061">
    <property type="entry name" value="MurCDEF_pg_biosynth"/>
</dbReference>
<name>C9Y7H4_CURXX</name>
<feature type="domain" description="Mur ligase N-terminal catalytic" evidence="1">
    <location>
        <begin position="7"/>
        <end position="79"/>
    </location>
</feature>
<dbReference type="Gene3D" id="3.40.50.720">
    <property type="entry name" value="NAD(P)-binding Rossmann-like Domain"/>
    <property type="match status" value="1"/>
</dbReference>
<dbReference type="PANTHER" id="PTHR43445:SF3">
    <property type="entry name" value="UDP-N-ACETYLMURAMATE--L-ALANINE LIGASE"/>
    <property type="match status" value="1"/>
</dbReference>
<dbReference type="GO" id="GO:0016881">
    <property type="term" value="F:acid-amino acid ligase activity"/>
    <property type="evidence" value="ECO:0007669"/>
    <property type="project" value="InterPro"/>
</dbReference>
<keyword evidence="2" id="KW-0436">Ligase</keyword>
<proteinExistence type="predicted"/>
<dbReference type="PANTHER" id="PTHR43445">
    <property type="entry name" value="UDP-N-ACETYLMURAMATE--L-ALANINE LIGASE-RELATED"/>
    <property type="match status" value="1"/>
</dbReference>
<dbReference type="Pfam" id="PF01225">
    <property type="entry name" value="Mur_ligase"/>
    <property type="match status" value="1"/>
</dbReference>
<organism evidence="2">
    <name type="scientific">Curvibacter symbiont subsp. Hydra magnipapillata</name>
    <dbReference type="NCBI Taxonomy" id="667019"/>
    <lineage>
        <taxon>Bacteria</taxon>
        <taxon>Pseudomonadati</taxon>
        <taxon>Pseudomonadota</taxon>
        <taxon>Betaproteobacteria</taxon>
        <taxon>Burkholderiales</taxon>
        <taxon>Comamonadaceae</taxon>
        <taxon>Curvibacter</taxon>
    </lineage>
</organism>
<accession>C9Y7H4</accession>
<dbReference type="SUPFAM" id="SSF51984">
    <property type="entry name" value="MurCD N-terminal domain"/>
    <property type="match status" value="1"/>
</dbReference>
<evidence type="ECO:0000259" key="1">
    <source>
        <dbReference type="Pfam" id="PF01225"/>
    </source>
</evidence>
<dbReference type="EMBL" id="FN543104">
    <property type="protein sequence ID" value="CBA27131.1"/>
    <property type="molecule type" value="Genomic_DNA"/>
</dbReference>
<dbReference type="InterPro" id="IPR000713">
    <property type="entry name" value="Mur_ligase_N"/>
</dbReference>
<evidence type="ECO:0000313" key="2">
    <source>
        <dbReference type="EMBL" id="CBA27131.1"/>
    </source>
</evidence>
<gene>
    <name evidence="2" type="ORF">Csp_A00750</name>
</gene>
<dbReference type="AlphaFoldDB" id="C9Y7H4"/>